<evidence type="ECO:0000313" key="4">
    <source>
        <dbReference type="RefSeq" id="XP_056692995.1"/>
    </source>
</evidence>
<dbReference type="Proteomes" id="UP000813463">
    <property type="component" value="Chromosome 2"/>
</dbReference>
<reference evidence="3 4" key="2">
    <citation type="submission" date="2025-05" db="UniProtKB">
        <authorList>
            <consortium name="RefSeq"/>
        </authorList>
    </citation>
    <scope>IDENTIFICATION</scope>
    <source>
        <tissue evidence="3 4">Leaf</tissue>
    </source>
</reference>
<organism evidence="2 4">
    <name type="scientific">Spinacia oleracea</name>
    <name type="common">Spinach</name>
    <dbReference type="NCBI Taxonomy" id="3562"/>
    <lineage>
        <taxon>Eukaryota</taxon>
        <taxon>Viridiplantae</taxon>
        <taxon>Streptophyta</taxon>
        <taxon>Embryophyta</taxon>
        <taxon>Tracheophyta</taxon>
        <taxon>Spermatophyta</taxon>
        <taxon>Magnoliopsida</taxon>
        <taxon>eudicotyledons</taxon>
        <taxon>Gunneridae</taxon>
        <taxon>Pentapetalae</taxon>
        <taxon>Caryophyllales</taxon>
        <taxon>Chenopodiaceae</taxon>
        <taxon>Chenopodioideae</taxon>
        <taxon>Anserineae</taxon>
        <taxon>Spinacia</taxon>
    </lineage>
</organism>
<protein>
    <submittedName>
        <fullName evidence="3 4">Zinc finger BED domain-containing protein RICESLEEPER 3-like</fullName>
    </submittedName>
</protein>
<evidence type="ECO:0000313" key="3">
    <source>
        <dbReference type="RefSeq" id="XP_056692994.1"/>
    </source>
</evidence>
<dbReference type="RefSeq" id="XP_056692994.1">
    <property type="nucleotide sequence ID" value="XM_056837016.1"/>
</dbReference>
<accession>A0ABM3RBL0</accession>
<name>A0ABM3RBL0_SPIOL</name>
<feature type="compositionally biased region" description="Basic and acidic residues" evidence="1">
    <location>
        <begin position="1"/>
        <end position="12"/>
    </location>
</feature>
<keyword evidence="2" id="KW-1185">Reference proteome</keyword>
<dbReference type="PANTHER" id="PTHR46481">
    <property type="entry name" value="ZINC FINGER BED DOMAIN-CONTAINING PROTEIN 4"/>
    <property type="match status" value="1"/>
</dbReference>
<gene>
    <name evidence="3 4" type="primary">LOC130467926</name>
</gene>
<feature type="region of interest" description="Disordered" evidence="1">
    <location>
        <begin position="1"/>
        <end position="21"/>
    </location>
</feature>
<evidence type="ECO:0000313" key="2">
    <source>
        <dbReference type="Proteomes" id="UP000813463"/>
    </source>
</evidence>
<proteinExistence type="predicted"/>
<sequence>MTESKCGWHDDDMSVDEDDGLSEETLSQLVTPEGEVPLGHVSCHESVSLQSMDYCDLSMVDNERSGRLVTVPHVTFDPIILRRDVAKMFVLHEYPLSLIDQTGFRDFLRNLNPLFGMVSKETVESDIMKIYKIERCMARIELSEESDMPAGRVSLTTKMWSSSDGSRKFLAITGHVINHEWKNNHLL</sequence>
<dbReference type="GeneID" id="130467926"/>
<dbReference type="InterPro" id="IPR052035">
    <property type="entry name" value="ZnF_BED_domain_contain"/>
</dbReference>
<dbReference type="RefSeq" id="XP_056692995.1">
    <property type="nucleotide sequence ID" value="XM_056837017.1"/>
</dbReference>
<evidence type="ECO:0000256" key="1">
    <source>
        <dbReference type="SAM" id="MobiDB-lite"/>
    </source>
</evidence>
<reference evidence="2" key="1">
    <citation type="journal article" date="2021" name="Nat. Commun.">
        <title>Genomic analyses provide insights into spinach domestication and the genetic basis of agronomic traits.</title>
        <authorList>
            <person name="Cai X."/>
            <person name="Sun X."/>
            <person name="Xu C."/>
            <person name="Sun H."/>
            <person name="Wang X."/>
            <person name="Ge C."/>
            <person name="Zhang Z."/>
            <person name="Wang Q."/>
            <person name="Fei Z."/>
            <person name="Jiao C."/>
            <person name="Wang Q."/>
        </authorList>
    </citation>
    <scope>NUCLEOTIDE SEQUENCE [LARGE SCALE GENOMIC DNA]</scope>
    <source>
        <strain evidence="2">cv. Varoflay</strain>
    </source>
</reference>
<dbReference type="PANTHER" id="PTHR46481:SF11">
    <property type="entry name" value="ZINC FINGER BED DOMAIN-CONTAINING PROTEIN RICESLEEPER 2-LIKE"/>
    <property type="match status" value="1"/>
</dbReference>